<feature type="compositionally biased region" description="Gly residues" evidence="1">
    <location>
        <begin position="347"/>
        <end position="358"/>
    </location>
</feature>
<name>A0A9W8AJ18_9FUNG</name>
<feature type="compositionally biased region" description="Polar residues" evidence="1">
    <location>
        <begin position="433"/>
        <end position="442"/>
    </location>
</feature>
<evidence type="ECO:0000313" key="3">
    <source>
        <dbReference type="Proteomes" id="UP001150925"/>
    </source>
</evidence>
<accession>A0A9W8AJ18</accession>
<feature type="compositionally biased region" description="Low complexity" evidence="1">
    <location>
        <begin position="206"/>
        <end position="219"/>
    </location>
</feature>
<feature type="compositionally biased region" description="Polar residues" evidence="1">
    <location>
        <begin position="409"/>
        <end position="426"/>
    </location>
</feature>
<reference evidence="2" key="1">
    <citation type="submission" date="2022-07" db="EMBL/GenBank/DDBJ databases">
        <title>Phylogenomic reconstructions and comparative analyses of Kickxellomycotina fungi.</title>
        <authorList>
            <person name="Reynolds N.K."/>
            <person name="Stajich J.E."/>
            <person name="Barry K."/>
            <person name="Grigoriev I.V."/>
            <person name="Crous P."/>
            <person name="Smith M.E."/>
        </authorList>
    </citation>
    <scope>NUCLEOTIDE SEQUENCE</scope>
    <source>
        <strain evidence="2">RSA 1196</strain>
    </source>
</reference>
<feature type="compositionally biased region" description="Polar residues" evidence="1">
    <location>
        <begin position="294"/>
        <end position="320"/>
    </location>
</feature>
<dbReference type="OrthoDB" id="642895at2759"/>
<evidence type="ECO:0000256" key="1">
    <source>
        <dbReference type="SAM" id="MobiDB-lite"/>
    </source>
</evidence>
<proteinExistence type="predicted"/>
<sequence length="551" mass="58826">MAEFERNASDPKRLFQSSFRLNEEERFRKTCFPTLLRMERKLGELLSDYAKHAGYPFLLSPDSEPYHCILEKEIEQRIVNETVFGFEHPRRRSRRTPSLSAGSHLGEDTTERGSISGRRASIQSSLLLSGKPTRRSRAPSVVGDEGTVSVRSPVPSVVSDVKEGGKFTATSMDGIKGTVHDADEVPDSQGGDRDESVMDDRSVAGSVTSRRTSVLSVTTQGRSTRSSQKPSTGTGGVSRPVSAMSRRGPSKPNSSTSQWAPGPLPSPNAALRRPFPAEKSSPGNCRPPIRRVGSVSSLKSMPSLPSRSSVNKSVTPNHSGPSEAATVPRLKSRKSVVGTLPTTPTPAGGGGLSRGGGPTSPLTGTAETSRTFAPSLTRKHHGQSPQSNSRGPICMTCNQRQGTPLVASGSRTPVQLSPRLPNTSVIGNGGLVKTSTLQSPTFRSRSSLRSRSSMADLRQLSQSQTSQSTSLETSMDAPKCKATEPLSPPVSPSVCNVLKTEAVVPSFSPQANTPASPHHHDRSAHLHTPNTPIKELNNFDSVATETPNTFT</sequence>
<organism evidence="2 3">
    <name type="scientific">Dispira parvispora</name>
    <dbReference type="NCBI Taxonomy" id="1520584"/>
    <lineage>
        <taxon>Eukaryota</taxon>
        <taxon>Fungi</taxon>
        <taxon>Fungi incertae sedis</taxon>
        <taxon>Zoopagomycota</taxon>
        <taxon>Kickxellomycotina</taxon>
        <taxon>Dimargaritomycetes</taxon>
        <taxon>Dimargaritales</taxon>
        <taxon>Dimargaritaceae</taxon>
        <taxon>Dispira</taxon>
    </lineage>
</organism>
<feature type="region of interest" description="Disordered" evidence="1">
    <location>
        <begin position="507"/>
        <end position="535"/>
    </location>
</feature>
<dbReference type="AlphaFoldDB" id="A0A9W8AJ18"/>
<evidence type="ECO:0000313" key="2">
    <source>
        <dbReference type="EMBL" id="KAJ1954300.1"/>
    </source>
</evidence>
<dbReference type="Proteomes" id="UP001150925">
    <property type="component" value="Unassembled WGS sequence"/>
</dbReference>
<gene>
    <name evidence="2" type="ORF">IWQ62_005790</name>
</gene>
<keyword evidence="3" id="KW-1185">Reference proteome</keyword>
<feature type="compositionally biased region" description="Polar residues" evidence="1">
    <location>
        <begin position="363"/>
        <end position="374"/>
    </location>
</feature>
<protein>
    <submittedName>
        <fullName evidence="2">Uncharacterized protein</fullName>
    </submittedName>
</protein>
<feature type="compositionally biased region" description="Basic and acidic residues" evidence="1">
    <location>
        <begin position="190"/>
        <end position="202"/>
    </location>
</feature>
<feature type="compositionally biased region" description="Low complexity" evidence="1">
    <location>
        <begin position="443"/>
        <end position="474"/>
    </location>
</feature>
<feature type="compositionally biased region" description="Low complexity" evidence="1">
    <location>
        <begin position="148"/>
        <end position="159"/>
    </location>
</feature>
<dbReference type="EMBL" id="JANBPY010002613">
    <property type="protein sequence ID" value="KAJ1954300.1"/>
    <property type="molecule type" value="Genomic_DNA"/>
</dbReference>
<feature type="region of interest" description="Disordered" evidence="1">
    <location>
        <begin position="89"/>
        <end position="490"/>
    </location>
</feature>
<feature type="compositionally biased region" description="Polar residues" evidence="1">
    <location>
        <begin position="220"/>
        <end position="232"/>
    </location>
</feature>
<feature type="compositionally biased region" description="Polar residues" evidence="1">
    <location>
        <begin position="383"/>
        <end position="402"/>
    </location>
</feature>
<dbReference type="Gene3D" id="1.20.58.1520">
    <property type="match status" value="1"/>
</dbReference>
<comment type="caution">
    <text evidence="2">The sequence shown here is derived from an EMBL/GenBank/DDBJ whole genome shotgun (WGS) entry which is preliminary data.</text>
</comment>